<evidence type="ECO:0000313" key="4">
    <source>
        <dbReference type="Proteomes" id="UP000286681"/>
    </source>
</evidence>
<dbReference type="RefSeq" id="WP_075151046.1">
    <property type="nucleotide sequence ID" value="NZ_CP018820.1"/>
</dbReference>
<dbReference type="OrthoDB" id="9800788at2"/>
<dbReference type="InterPro" id="IPR007948">
    <property type="entry name" value="DUF736"/>
</dbReference>
<dbReference type="Proteomes" id="UP000286681">
    <property type="component" value="Unassembled WGS sequence"/>
</dbReference>
<reference evidence="2 4" key="3">
    <citation type="submission" date="2018-07" db="EMBL/GenBank/DDBJ databases">
        <title>Genomic and Epidemiologic Investigation of an Indolent Hospital Outbreak.</title>
        <authorList>
            <person name="Johnson R.C."/>
            <person name="Deming C."/>
            <person name="Conlan S."/>
            <person name="Zellmer C.J."/>
            <person name="Michelin A.V."/>
            <person name="Lee-Lin S."/>
            <person name="Thomas P.J."/>
            <person name="Park M."/>
            <person name="Weingarten R.A."/>
            <person name="Less J."/>
            <person name="Dekker J.P."/>
            <person name="Frank K.M."/>
            <person name="Musser K.A."/>
            <person name="Mcquiston J.R."/>
            <person name="Henderson D.K."/>
            <person name="Lau A.F."/>
            <person name="Palmore T.N."/>
            <person name="Segre J.A."/>
        </authorList>
    </citation>
    <scope>NUCLEOTIDE SEQUENCE [LARGE SCALE GENOMIC DNA]</scope>
    <source>
        <strain evidence="2 4">SK-NIH.Env10_0317</strain>
    </source>
</reference>
<dbReference type="KEGG" id="skr:BRX40_06520"/>
<evidence type="ECO:0000313" key="2">
    <source>
        <dbReference type="EMBL" id="RSV03053.1"/>
    </source>
</evidence>
<name>A0A1L6J858_9SPHN</name>
<dbReference type="EMBL" id="QQWO01000008">
    <property type="protein sequence ID" value="RSV03053.1"/>
    <property type="molecule type" value="Genomic_DNA"/>
</dbReference>
<gene>
    <name evidence="1" type="ORF">BRX40_06520</name>
    <name evidence="2" type="ORF">CA257_11225</name>
</gene>
<reference evidence="3" key="2">
    <citation type="submission" date="2016-12" db="EMBL/GenBank/DDBJ databases">
        <title>Whole genome sequencing of Sphingomonas sp. ABOJV.</title>
        <authorList>
            <person name="Conlan S."/>
            <person name="Thomas P.J."/>
            <person name="Mullikin J."/>
            <person name="Palmore T.N."/>
            <person name="Frank K.M."/>
            <person name="Segre J.A."/>
        </authorList>
    </citation>
    <scope>NUCLEOTIDE SEQUENCE [LARGE SCALE GENOMIC DNA]</scope>
    <source>
        <strain evidence="3">ABOJV</strain>
    </source>
</reference>
<proteinExistence type="predicted"/>
<dbReference type="AlphaFoldDB" id="A0A1L6J858"/>
<accession>A0A1L6J858</accession>
<organism evidence="1 3">
    <name type="scientific">Sphingomonas koreensis</name>
    <dbReference type="NCBI Taxonomy" id="93064"/>
    <lineage>
        <taxon>Bacteria</taxon>
        <taxon>Pseudomonadati</taxon>
        <taxon>Pseudomonadota</taxon>
        <taxon>Alphaproteobacteria</taxon>
        <taxon>Sphingomonadales</taxon>
        <taxon>Sphingomonadaceae</taxon>
        <taxon>Sphingomonas</taxon>
    </lineage>
</organism>
<dbReference type="GeneID" id="44132203"/>
<protein>
    <submittedName>
        <fullName evidence="2">DUF736 domain-containing protein</fullName>
    </submittedName>
</protein>
<sequence length="100" mass="11254">MTTLGTFIREADSYTGEFESLTFTPGPARIVPLAARSHANAPNYRVYRGTAEVGAAWDKTTRDGRAYLTVQLDDPTFPRAIECRLVEAGDRFQLIWSRDR</sequence>
<dbReference type="Proteomes" id="UP000185161">
    <property type="component" value="Chromosome"/>
</dbReference>
<dbReference type="Pfam" id="PF05284">
    <property type="entry name" value="DUF736"/>
    <property type="match status" value="1"/>
</dbReference>
<evidence type="ECO:0000313" key="1">
    <source>
        <dbReference type="EMBL" id="APR52132.1"/>
    </source>
</evidence>
<evidence type="ECO:0000313" key="3">
    <source>
        <dbReference type="Proteomes" id="UP000185161"/>
    </source>
</evidence>
<reference evidence="1" key="1">
    <citation type="submission" date="2016-12" db="EMBL/GenBank/DDBJ databases">
        <title>Whole genome sequencing of Sphingomonas koreensis.</title>
        <authorList>
            <person name="Conlan S."/>
            <person name="Thomas P.J."/>
            <person name="Mullikin J."/>
            <person name="Palmore T.N."/>
            <person name="Frank K.M."/>
            <person name="Segre J.A."/>
        </authorList>
    </citation>
    <scope>NUCLEOTIDE SEQUENCE</scope>
    <source>
        <strain evidence="1">ABOJV</strain>
    </source>
</reference>
<dbReference type="STRING" id="93064.BRX40_06520"/>
<dbReference type="EMBL" id="CP018820">
    <property type="protein sequence ID" value="APR52132.1"/>
    <property type="molecule type" value="Genomic_DNA"/>
</dbReference>
<keyword evidence="3" id="KW-1185">Reference proteome</keyword>